<feature type="transmembrane region" description="Helical" evidence="6">
    <location>
        <begin position="165"/>
        <end position="189"/>
    </location>
</feature>
<feature type="transmembrane region" description="Helical" evidence="6">
    <location>
        <begin position="58"/>
        <end position="76"/>
    </location>
</feature>
<evidence type="ECO:0000256" key="3">
    <source>
        <dbReference type="ARBA" id="ARBA00022692"/>
    </source>
</evidence>
<protein>
    <recommendedName>
        <fullName evidence="7">RDD domain-containing protein</fullName>
    </recommendedName>
</protein>
<evidence type="ECO:0000256" key="5">
    <source>
        <dbReference type="ARBA" id="ARBA00023136"/>
    </source>
</evidence>
<accession>A0A1X1XN62</accession>
<evidence type="ECO:0000313" key="8">
    <source>
        <dbReference type="EMBL" id="ORW00295.1"/>
    </source>
</evidence>
<evidence type="ECO:0000313" key="9">
    <source>
        <dbReference type="Proteomes" id="UP000193487"/>
    </source>
</evidence>
<dbReference type="PANTHER" id="PTHR36115:SF6">
    <property type="entry name" value="PROLINE-RICH ANTIGEN HOMOLOG"/>
    <property type="match status" value="1"/>
</dbReference>
<keyword evidence="9" id="KW-1185">Reference proteome</keyword>
<gene>
    <name evidence="8" type="ORF">AWC14_10680</name>
</gene>
<dbReference type="GO" id="GO:0005886">
    <property type="term" value="C:plasma membrane"/>
    <property type="evidence" value="ECO:0007669"/>
    <property type="project" value="UniProtKB-SubCell"/>
</dbReference>
<feature type="domain" description="RDD" evidence="7">
    <location>
        <begin position="23"/>
        <end position="146"/>
    </location>
</feature>
<organism evidence="8 9">
    <name type="scientific">Mycobacterium kyorinense</name>
    <dbReference type="NCBI Taxonomy" id="487514"/>
    <lineage>
        <taxon>Bacteria</taxon>
        <taxon>Bacillati</taxon>
        <taxon>Actinomycetota</taxon>
        <taxon>Actinomycetes</taxon>
        <taxon>Mycobacteriales</taxon>
        <taxon>Mycobacteriaceae</taxon>
        <taxon>Mycobacterium</taxon>
    </lineage>
</organism>
<dbReference type="InterPro" id="IPR051791">
    <property type="entry name" value="Pra-immunoreactive"/>
</dbReference>
<feature type="transmembrane region" description="Helical" evidence="6">
    <location>
        <begin position="29"/>
        <end position="52"/>
    </location>
</feature>
<name>A0A1X1XN62_9MYCO</name>
<dbReference type="Pfam" id="PF06271">
    <property type="entry name" value="RDD"/>
    <property type="match status" value="1"/>
</dbReference>
<evidence type="ECO:0000256" key="2">
    <source>
        <dbReference type="ARBA" id="ARBA00022475"/>
    </source>
</evidence>
<dbReference type="Proteomes" id="UP000193487">
    <property type="component" value="Unassembled WGS sequence"/>
</dbReference>
<dbReference type="EMBL" id="LQPE01000147">
    <property type="protein sequence ID" value="ORW00295.1"/>
    <property type="molecule type" value="Genomic_DNA"/>
</dbReference>
<keyword evidence="2" id="KW-1003">Cell membrane</keyword>
<proteinExistence type="predicted"/>
<evidence type="ECO:0000256" key="1">
    <source>
        <dbReference type="ARBA" id="ARBA00004651"/>
    </source>
</evidence>
<sequence>MTAVVDETDTVPAVDTAAPNSLARWHIRAAAFVVDVLPSVAVVATVVLASLAVPVRSAWWSLCIAVAATVILLTLINRTVWPANRGWSLGRALVGITVVRRDGSSAGVGRLLLRDFAHLLDTISVFVGWLWPLWDSRRRTFADLLLRTEVRRAEADQRPTVARRIAAIVVAAAAVLCAGGAVLSFTVVFMNERACDQTRAAIQAQGPKIVAEMLTYDPKTLQQDFARARSLTTDKYRDQLAKQQEVVQKGQPVVNEYWVTNSAVKSATPDRAEMLLFLQGHRGGEQQQRFITATVRVAFAKSHDARWLVDDLTVVTKPKPAKGQK</sequence>
<keyword evidence="5 6" id="KW-0472">Membrane</keyword>
<dbReference type="OrthoDB" id="9793824at2"/>
<dbReference type="InterPro" id="IPR010432">
    <property type="entry name" value="RDD"/>
</dbReference>
<dbReference type="PANTHER" id="PTHR36115">
    <property type="entry name" value="PROLINE-RICH ANTIGEN HOMOLOG-RELATED"/>
    <property type="match status" value="1"/>
</dbReference>
<reference evidence="8 9" key="1">
    <citation type="submission" date="2016-01" db="EMBL/GenBank/DDBJ databases">
        <title>The new phylogeny of the genus Mycobacterium.</title>
        <authorList>
            <person name="Tarcisio F."/>
            <person name="Conor M."/>
            <person name="Antonella G."/>
            <person name="Elisabetta G."/>
            <person name="Giulia F.S."/>
            <person name="Sara T."/>
            <person name="Anna F."/>
            <person name="Clotilde B."/>
            <person name="Roberto B."/>
            <person name="Veronica D.S."/>
            <person name="Fabio R."/>
            <person name="Monica P."/>
            <person name="Olivier J."/>
            <person name="Enrico T."/>
            <person name="Nicola S."/>
        </authorList>
    </citation>
    <scope>NUCLEOTIDE SEQUENCE [LARGE SCALE GENOMIC DNA]</scope>
    <source>
        <strain evidence="8 9">DSM 45166</strain>
    </source>
</reference>
<dbReference type="RefSeq" id="WP_045375554.1">
    <property type="nucleotide sequence ID" value="NZ_BBKA01000025.1"/>
</dbReference>
<keyword evidence="3 6" id="KW-0812">Transmembrane</keyword>
<comment type="caution">
    <text evidence="8">The sequence shown here is derived from an EMBL/GenBank/DDBJ whole genome shotgun (WGS) entry which is preliminary data.</text>
</comment>
<evidence type="ECO:0000259" key="7">
    <source>
        <dbReference type="Pfam" id="PF06271"/>
    </source>
</evidence>
<evidence type="ECO:0000256" key="6">
    <source>
        <dbReference type="SAM" id="Phobius"/>
    </source>
</evidence>
<dbReference type="AlphaFoldDB" id="A0A1X1XN62"/>
<keyword evidence="4 6" id="KW-1133">Transmembrane helix</keyword>
<comment type="subcellular location">
    <subcellularLocation>
        <location evidence="1">Cell membrane</location>
        <topology evidence="1">Multi-pass membrane protein</topology>
    </subcellularLocation>
</comment>
<evidence type="ECO:0000256" key="4">
    <source>
        <dbReference type="ARBA" id="ARBA00022989"/>
    </source>
</evidence>